<evidence type="ECO:0000313" key="7">
    <source>
        <dbReference type="EMBL" id="KRM28900.1"/>
    </source>
</evidence>
<dbReference type="EC" id="3.2.1.89" evidence="5"/>
<evidence type="ECO:0000313" key="8">
    <source>
        <dbReference type="Proteomes" id="UP000051412"/>
    </source>
</evidence>
<dbReference type="PANTHER" id="PTHR34983:SF2">
    <property type="entry name" value="ENDO-BETA-1,4-GALACTANASE"/>
    <property type="match status" value="1"/>
</dbReference>
<feature type="signal peptide" evidence="5">
    <location>
        <begin position="1"/>
        <end position="24"/>
    </location>
</feature>
<dbReference type="OrthoDB" id="9768786at2"/>
<keyword evidence="3 5" id="KW-0378">Hydrolase</keyword>
<dbReference type="Pfam" id="PF07745">
    <property type="entry name" value="Glyco_hydro_53"/>
    <property type="match status" value="1"/>
</dbReference>
<dbReference type="SUPFAM" id="SSF51445">
    <property type="entry name" value="(Trans)glycosidases"/>
    <property type="match status" value="1"/>
</dbReference>
<feature type="region of interest" description="Disordered" evidence="6">
    <location>
        <begin position="39"/>
        <end position="82"/>
    </location>
</feature>
<evidence type="ECO:0000256" key="3">
    <source>
        <dbReference type="ARBA" id="ARBA00022801"/>
    </source>
</evidence>
<feature type="compositionally biased region" description="Low complexity" evidence="6">
    <location>
        <begin position="48"/>
        <end position="64"/>
    </location>
</feature>
<dbReference type="NCBIfam" id="TIGR03715">
    <property type="entry name" value="KxYKxGKxW"/>
    <property type="match status" value="1"/>
</dbReference>
<dbReference type="GO" id="GO:0031218">
    <property type="term" value="F:arabinogalactan endo-1,4-beta-galactosidase activity"/>
    <property type="evidence" value="ECO:0007669"/>
    <property type="project" value="UniProtKB-EC"/>
</dbReference>
<sequence length="1464" mass="160377">MEHKKRYKLYKSGKLWCCAAIAFAGFTIGTAALTGTGHADTTIPVSQTTGTSTSTGTTTTSSTTDQPVKNQMPATTPTTANDVNANNGYLDHYSLSTDQQGQTQLNVSGWQATGHSTSQPYRYVIVYDNSSQQEIARQAITPQRRDDVQNAYPDVAGSDYAGFNANILLPNAASLAGHSISVISRYSSDPLHGEGNRTDFWFSPIIIDNQNRAVLDSISSDQDGNVTVSGWHASNQAAQKQYHYIIAFDQILNREITRQKVVDNQARPDVAKAFPTIANAGIAGFKVSFKLTPQYAKDNIVFLSRWTADPAGNGNGTDFWFSGVTKVNRANLDSWDLSSGDLHVTGWHADDASIFAPYHYLIVFDRSANRQVSSQRIKNIASPDVAKVFGSDTRTAGDARFDVDLGKLPLQMGHTYSIVSRYSDVSTGNGNSSDSVDYWLPDFTLNQSGYHFDSVNVEGDRITVGGWFASDAATTKDNRFVILLINGKEVARQKIQATARPDVAKVYPQMYNSANSGFVTAFDLPNNVTDHNGSFQVVLRYSDANDGEGNYVDAWSEKYNNKVLYTNRLIVSNGKFYYLDGNGQIVRNQTINVNGIDLHFNNDGAADTDLDTLRTFTGNQLAADLKANHQLVKYDWQSSDNNYAAFSVHQMAQLIAQGDLKNDPAIIEKVLNRTSLLNGTVVKSYTAKLNQTNFDDALANFMNQLGNRNVNGDFLGVGLDLQTMTLALLLINGQQASQPVETTSSTLQPVVQDLFKDHGVNVDVENGLTKGQTLGADDLGNLLANLGLVLKGPKGETISDDILKTIFASLPGNTKGLEGLKTYTHGKDSYHYVFWLEGQSAEDKLNNFLAANKGAKYGDALKVNYSAILAWGAPVKPVVDDDKTPESQKSVDEVKLAYQTGGETGARYETVKVEPINNMNQETIRGVDVSSYIALINNGVQFYDFNGQPADLMKVLSEAGVNYVRIRLWVNPYNADGLSYGGGNNDERTALEIAKNAQKYGIKTYLDLQFSDFWADPATQARPKAWRDLSDENLNTELYLYNKKLINDFNAAGIQIGMVQLGNEITKGMLGVSEGGSINVWKDNPYATKLTNLLSAASRAYREDSQNTKIAIHVESPDIDNDRLILQSLQDHNVSYDIFATSYYPFWGWGNTTKWGNNPTIIAQVEQLAKEFGKKYMVAETGWPFTLQNADGTANNISNDPGHYPVSPQGQVDAISELYKTILSNDNGLGAFYWEPAWIPVRAGWDNWQFNKYMGETEGTGWASMNSRGYYPDSKLFYDGQPASGGSSWDNITLFDDHGHPLQSLMMFKGFLDGYTSPEVTRKESPVTIKISKIWNNTDVTPGDGLTAGGTVAVDDFLDGQSASLLTGDPAAAISDTNLTAIAERLKDGVKSAEYVAANGARYHYEFWLNGNNAGEKTDNFVAANQGVKYGQKLTATYSAKLVVDAEPGEQATTKLSSKVDDKI</sequence>
<reference evidence="7 8" key="1">
    <citation type="journal article" date="2015" name="Genome Announc.">
        <title>Expanding the biotechnology potential of lactobacilli through comparative genomics of 213 strains and associated genera.</title>
        <authorList>
            <person name="Sun Z."/>
            <person name="Harris H.M."/>
            <person name="McCann A."/>
            <person name="Guo C."/>
            <person name="Argimon S."/>
            <person name="Zhang W."/>
            <person name="Yang X."/>
            <person name="Jeffery I.B."/>
            <person name="Cooney J.C."/>
            <person name="Kagawa T.F."/>
            <person name="Liu W."/>
            <person name="Song Y."/>
            <person name="Salvetti E."/>
            <person name="Wrobel A."/>
            <person name="Rasinkangas P."/>
            <person name="Parkhill J."/>
            <person name="Rea M.C."/>
            <person name="O'Sullivan O."/>
            <person name="Ritari J."/>
            <person name="Douillard F.P."/>
            <person name="Paul Ross R."/>
            <person name="Yang R."/>
            <person name="Briner A.E."/>
            <person name="Felis G.E."/>
            <person name="de Vos W.M."/>
            <person name="Barrangou R."/>
            <person name="Klaenhammer T.R."/>
            <person name="Caufield P.W."/>
            <person name="Cui Y."/>
            <person name="Zhang H."/>
            <person name="O'Toole P.W."/>
        </authorList>
    </citation>
    <scope>NUCLEOTIDE SEQUENCE [LARGE SCALE GENOMIC DNA]</scope>
    <source>
        <strain evidence="7 8">DSM 6035</strain>
    </source>
</reference>
<evidence type="ECO:0000256" key="4">
    <source>
        <dbReference type="ARBA" id="ARBA00023295"/>
    </source>
</evidence>
<dbReference type="InterPro" id="IPR011683">
    <property type="entry name" value="Glyco_hydro_53"/>
</dbReference>
<dbReference type="InterPro" id="IPR022263">
    <property type="entry name" value="KxYKxGKxW"/>
</dbReference>
<dbReference type="Proteomes" id="UP000051412">
    <property type="component" value="Unassembled WGS sequence"/>
</dbReference>
<protein>
    <recommendedName>
        <fullName evidence="5">Arabinogalactan endo-beta-1,4-galactanase</fullName>
        <ecNumber evidence="5">3.2.1.89</ecNumber>
    </recommendedName>
</protein>
<dbReference type="GO" id="GO:0045490">
    <property type="term" value="P:pectin catabolic process"/>
    <property type="evidence" value="ECO:0007669"/>
    <property type="project" value="TreeGrafter"/>
</dbReference>
<dbReference type="GO" id="GO:0015926">
    <property type="term" value="F:glucosidase activity"/>
    <property type="evidence" value="ECO:0007669"/>
    <property type="project" value="InterPro"/>
</dbReference>
<evidence type="ECO:0000256" key="2">
    <source>
        <dbReference type="ARBA" id="ARBA00022729"/>
    </source>
</evidence>
<dbReference type="RefSeq" id="WP_053002999.1">
    <property type="nucleotide sequence ID" value="NZ_AZGM01000032.1"/>
</dbReference>
<name>A0A0R1XKP6_9LACO</name>
<dbReference type="Gene3D" id="2.10.270.10">
    <property type="entry name" value="Cholin Binding"/>
    <property type="match status" value="1"/>
</dbReference>
<comment type="catalytic activity">
    <reaction evidence="5">
        <text>The enzyme specifically hydrolyzes (1-&gt;4)-beta-D-galactosidic linkages in type I arabinogalactans.</text>
        <dbReference type="EC" id="3.2.1.89"/>
    </reaction>
</comment>
<feature type="compositionally biased region" description="Polar residues" evidence="6">
    <location>
        <begin position="65"/>
        <end position="82"/>
    </location>
</feature>
<organism evidence="7 8">
    <name type="scientific">Limosilactobacillus panis DSM 6035</name>
    <dbReference type="NCBI Taxonomy" id="1423782"/>
    <lineage>
        <taxon>Bacteria</taxon>
        <taxon>Bacillati</taxon>
        <taxon>Bacillota</taxon>
        <taxon>Bacilli</taxon>
        <taxon>Lactobacillales</taxon>
        <taxon>Lactobacillaceae</taxon>
        <taxon>Limosilactobacillus</taxon>
    </lineage>
</organism>
<dbReference type="Pfam" id="PF19258">
    <property type="entry name" value="KxYKxGKxW_sig"/>
    <property type="match status" value="1"/>
</dbReference>
<proteinExistence type="inferred from homology"/>
<evidence type="ECO:0000256" key="1">
    <source>
        <dbReference type="ARBA" id="ARBA00010687"/>
    </source>
</evidence>
<accession>A0A0R1XKP6</accession>
<keyword evidence="4 5" id="KW-0326">Glycosidase</keyword>
<feature type="chain" id="PRO_5039740581" description="Arabinogalactan endo-beta-1,4-galactanase" evidence="5">
    <location>
        <begin position="25"/>
        <end position="1464"/>
    </location>
</feature>
<dbReference type="InterPro" id="IPR017853">
    <property type="entry name" value="GH"/>
</dbReference>
<comment type="similarity">
    <text evidence="1 5">Belongs to the glycosyl hydrolase 53 family.</text>
</comment>
<dbReference type="EMBL" id="AZGM01000032">
    <property type="protein sequence ID" value="KRM28900.1"/>
    <property type="molecule type" value="Genomic_DNA"/>
</dbReference>
<evidence type="ECO:0000256" key="6">
    <source>
        <dbReference type="SAM" id="MobiDB-lite"/>
    </source>
</evidence>
<dbReference type="Gene3D" id="3.20.20.80">
    <property type="entry name" value="Glycosidases"/>
    <property type="match status" value="1"/>
</dbReference>
<dbReference type="SUPFAM" id="SSF69360">
    <property type="entry name" value="Cell wall binding repeat"/>
    <property type="match status" value="1"/>
</dbReference>
<comment type="caution">
    <text evidence="7">The sequence shown here is derived from an EMBL/GenBank/DDBJ whole genome shotgun (WGS) entry which is preliminary data.</text>
</comment>
<dbReference type="PATRIC" id="fig|1423782.4.peg.1644"/>
<evidence type="ECO:0000256" key="5">
    <source>
        <dbReference type="RuleBase" id="RU361192"/>
    </source>
</evidence>
<gene>
    <name evidence="7" type="ORF">FD32_GL001581</name>
</gene>
<keyword evidence="2 5" id="KW-0732">Signal</keyword>
<dbReference type="PANTHER" id="PTHR34983">
    <property type="entry name" value="ARABINOGALACTAN ENDO-BETA-1,4-GALACTANASE A"/>
    <property type="match status" value="1"/>
</dbReference>
<dbReference type="STRING" id="1423782.FD32_GL001581"/>
<keyword evidence="8" id="KW-1185">Reference proteome</keyword>